<dbReference type="GO" id="GO:0005737">
    <property type="term" value="C:cytoplasm"/>
    <property type="evidence" value="ECO:0007669"/>
    <property type="project" value="UniProtKB-SubCell"/>
</dbReference>
<name>A0A1M5WWA4_9CLOT</name>
<feature type="active site" evidence="10 11">
    <location>
        <position position="184"/>
    </location>
</feature>
<dbReference type="PIRSF" id="PIRSF000495">
    <property type="entry name" value="Amidotransf_hisH"/>
    <property type="match status" value="1"/>
</dbReference>
<dbReference type="Pfam" id="PF00117">
    <property type="entry name" value="GATase"/>
    <property type="match status" value="1"/>
</dbReference>
<evidence type="ECO:0000313" key="14">
    <source>
        <dbReference type="Proteomes" id="UP000184241"/>
    </source>
</evidence>
<keyword evidence="7 10" id="KW-0456">Lyase</keyword>
<comment type="subcellular location">
    <subcellularLocation>
        <location evidence="10">Cytoplasm</location>
    </subcellularLocation>
</comment>
<dbReference type="Gene3D" id="3.40.50.880">
    <property type="match status" value="1"/>
</dbReference>
<feature type="active site" evidence="10 11">
    <location>
        <position position="182"/>
    </location>
</feature>
<keyword evidence="10" id="KW-0963">Cytoplasm</keyword>
<evidence type="ECO:0000256" key="1">
    <source>
        <dbReference type="ARBA" id="ARBA00005091"/>
    </source>
</evidence>
<evidence type="ECO:0000256" key="4">
    <source>
        <dbReference type="ARBA" id="ARBA00022801"/>
    </source>
</evidence>
<dbReference type="EC" id="3.5.1.2" evidence="10"/>
<keyword evidence="5 10" id="KW-0315">Glutamine amidotransferase</keyword>
<dbReference type="NCBIfam" id="TIGR01855">
    <property type="entry name" value="IMP_synth_hisH"/>
    <property type="match status" value="1"/>
</dbReference>
<comment type="subunit">
    <text evidence="2 10">Heterodimer of HisH and HisF.</text>
</comment>
<evidence type="ECO:0000313" key="13">
    <source>
        <dbReference type="EMBL" id="SHH91995.1"/>
    </source>
</evidence>
<proteinExistence type="inferred from homology"/>
<dbReference type="GO" id="GO:0004359">
    <property type="term" value="F:glutaminase activity"/>
    <property type="evidence" value="ECO:0007669"/>
    <property type="project" value="UniProtKB-EC"/>
</dbReference>
<evidence type="ECO:0000256" key="5">
    <source>
        <dbReference type="ARBA" id="ARBA00022962"/>
    </source>
</evidence>
<comment type="pathway">
    <text evidence="1 10">Amino-acid biosynthesis; L-histidine biosynthesis; L-histidine from 5-phospho-alpha-D-ribose 1-diphosphate: step 5/9.</text>
</comment>
<dbReference type="AlphaFoldDB" id="A0A1M5WWA4"/>
<dbReference type="EC" id="4.3.2.10" evidence="10"/>
<dbReference type="InterPro" id="IPR010139">
    <property type="entry name" value="Imidazole-glycPsynth_HisH"/>
</dbReference>
<dbReference type="GO" id="GO:0000105">
    <property type="term" value="P:L-histidine biosynthetic process"/>
    <property type="evidence" value="ECO:0007669"/>
    <property type="project" value="UniProtKB-UniRule"/>
</dbReference>
<dbReference type="SUPFAM" id="SSF52317">
    <property type="entry name" value="Class I glutamine amidotransferase-like"/>
    <property type="match status" value="1"/>
</dbReference>
<comment type="catalytic activity">
    <reaction evidence="8 10">
        <text>5-[(5-phospho-1-deoxy-D-ribulos-1-ylimino)methylamino]-1-(5-phospho-beta-D-ribosyl)imidazole-4-carboxamide + L-glutamine = D-erythro-1-(imidazol-4-yl)glycerol 3-phosphate + 5-amino-1-(5-phospho-beta-D-ribosyl)imidazole-4-carboxamide + L-glutamate + H(+)</text>
        <dbReference type="Rhea" id="RHEA:24793"/>
        <dbReference type="ChEBI" id="CHEBI:15378"/>
        <dbReference type="ChEBI" id="CHEBI:29985"/>
        <dbReference type="ChEBI" id="CHEBI:58278"/>
        <dbReference type="ChEBI" id="CHEBI:58359"/>
        <dbReference type="ChEBI" id="CHEBI:58475"/>
        <dbReference type="ChEBI" id="CHEBI:58525"/>
        <dbReference type="EC" id="4.3.2.10"/>
    </reaction>
</comment>
<keyword evidence="3 10" id="KW-0028">Amino-acid biosynthesis</keyword>
<sequence>MISIIDYGMGNLKSVENAFKFLGIEAVITRDEKEIKNSKGILLPGVGAFPDAMKNLKEYNLDSIIKEEVKNGKPLLGVCLGMQLLFSKSYEGEECEGLDLITGSVKKLQGDIKIPHIGWNSLEFNREDKLIDELKEESYVYFVHSFFATDMKEEDLLAYSIYGDNKIPALVNRGNVYGAQFHPEKSGDVGLKILENFWGMIK</sequence>
<comment type="function">
    <text evidence="10">IGPS catalyzes the conversion of PRFAR and glutamine to IGP, AICAR and glutamate. The HisH subunit catalyzes the hydrolysis of glutamine to glutamate and ammonia as part of the synthesis of IGP and AICAR. The resulting ammonia molecule is channeled to the active site of HisF.</text>
</comment>
<feature type="domain" description="Glutamine amidotransferase" evidence="12">
    <location>
        <begin position="4"/>
        <end position="197"/>
    </location>
</feature>
<reference evidence="13 14" key="1">
    <citation type="submission" date="2016-11" db="EMBL/GenBank/DDBJ databases">
        <authorList>
            <person name="Jaros S."/>
            <person name="Januszkiewicz K."/>
            <person name="Wedrychowicz H."/>
        </authorList>
    </citation>
    <scope>NUCLEOTIDE SEQUENCE [LARGE SCALE GENOMIC DNA]</scope>
    <source>
        <strain evidence="13 14">DSM 6191</strain>
    </source>
</reference>
<dbReference type="PANTHER" id="PTHR42701">
    <property type="entry name" value="IMIDAZOLE GLYCEROL PHOSPHATE SYNTHASE SUBUNIT HISH"/>
    <property type="match status" value="1"/>
</dbReference>
<evidence type="ECO:0000256" key="2">
    <source>
        <dbReference type="ARBA" id="ARBA00011152"/>
    </source>
</evidence>
<dbReference type="InterPro" id="IPR029062">
    <property type="entry name" value="Class_I_gatase-like"/>
</dbReference>
<evidence type="ECO:0000256" key="11">
    <source>
        <dbReference type="PIRSR" id="PIRSR000495-1"/>
    </source>
</evidence>
<dbReference type="GO" id="GO:0016829">
    <property type="term" value="F:lyase activity"/>
    <property type="evidence" value="ECO:0007669"/>
    <property type="project" value="UniProtKB-KW"/>
</dbReference>
<comment type="catalytic activity">
    <reaction evidence="9 10">
        <text>L-glutamine + H2O = L-glutamate + NH4(+)</text>
        <dbReference type="Rhea" id="RHEA:15889"/>
        <dbReference type="ChEBI" id="CHEBI:15377"/>
        <dbReference type="ChEBI" id="CHEBI:28938"/>
        <dbReference type="ChEBI" id="CHEBI:29985"/>
        <dbReference type="ChEBI" id="CHEBI:58359"/>
        <dbReference type="EC" id="3.5.1.2"/>
    </reaction>
</comment>
<organism evidence="13 14">
    <name type="scientific">Clostridium intestinale DSM 6191</name>
    <dbReference type="NCBI Taxonomy" id="1121320"/>
    <lineage>
        <taxon>Bacteria</taxon>
        <taxon>Bacillati</taxon>
        <taxon>Bacillota</taxon>
        <taxon>Clostridia</taxon>
        <taxon>Eubacteriales</taxon>
        <taxon>Clostridiaceae</taxon>
        <taxon>Clostridium</taxon>
    </lineage>
</organism>
<protein>
    <recommendedName>
        <fullName evidence="10">Imidazole glycerol phosphate synthase subunit HisH</fullName>
        <ecNumber evidence="10">4.3.2.10</ecNumber>
    </recommendedName>
    <alternativeName>
        <fullName evidence="10">IGP synthase glutaminase subunit</fullName>
        <ecNumber evidence="10">3.5.1.2</ecNumber>
    </alternativeName>
    <alternativeName>
        <fullName evidence="10">IGP synthase subunit HisH</fullName>
    </alternativeName>
    <alternativeName>
        <fullName evidence="10">ImGP synthase subunit HisH</fullName>
        <shortName evidence="10">IGPS subunit HisH</shortName>
    </alternativeName>
</protein>
<keyword evidence="13" id="KW-0808">Transferase</keyword>
<dbReference type="PANTHER" id="PTHR42701:SF1">
    <property type="entry name" value="IMIDAZOLE GLYCEROL PHOSPHATE SYNTHASE SUBUNIT HISH"/>
    <property type="match status" value="1"/>
</dbReference>
<gene>
    <name evidence="10" type="primary">hisH</name>
    <name evidence="13" type="ORF">SAMN02745941_01300</name>
</gene>
<keyword evidence="4 10" id="KW-0378">Hydrolase</keyword>
<accession>A0A1M5WWA4</accession>
<dbReference type="EMBL" id="FQXU01000004">
    <property type="protein sequence ID" value="SHH91995.1"/>
    <property type="molecule type" value="Genomic_DNA"/>
</dbReference>
<dbReference type="RefSeq" id="WP_073017864.1">
    <property type="nucleotide sequence ID" value="NZ_FQXU01000004.1"/>
</dbReference>
<feature type="active site" description="Nucleophile" evidence="10 11">
    <location>
        <position position="79"/>
    </location>
</feature>
<evidence type="ECO:0000256" key="3">
    <source>
        <dbReference type="ARBA" id="ARBA00022605"/>
    </source>
</evidence>
<dbReference type="Proteomes" id="UP000184241">
    <property type="component" value="Unassembled WGS sequence"/>
</dbReference>
<dbReference type="GO" id="GO:0000107">
    <property type="term" value="F:imidazoleglycerol-phosphate synthase activity"/>
    <property type="evidence" value="ECO:0007669"/>
    <property type="project" value="UniProtKB-UniRule"/>
</dbReference>
<evidence type="ECO:0000259" key="12">
    <source>
        <dbReference type="Pfam" id="PF00117"/>
    </source>
</evidence>
<evidence type="ECO:0000256" key="7">
    <source>
        <dbReference type="ARBA" id="ARBA00023239"/>
    </source>
</evidence>
<dbReference type="UniPathway" id="UPA00031">
    <property type="reaction ID" value="UER00010"/>
</dbReference>
<evidence type="ECO:0000256" key="8">
    <source>
        <dbReference type="ARBA" id="ARBA00047838"/>
    </source>
</evidence>
<dbReference type="InterPro" id="IPR017926">
    <property type="entry name" value="GATASE"/>
</dbReference>
<evidence type="ECO:0000256" key="6">
    <source>
        <dbReference type="ARBA" id="ARBA00023102"/>
    </source>
</evidence>
<dbReference type="HAMAP" id="MF_00278">
    <property type="entry name" value="HisH"/>
    <property type="match status" value="1"/>
</dbReference>
<evidence type="ECO:0000256" key="10">
    <source>
        <dbReference type="HAMAP-Rule" id="MF_00278"/>
    </source>
</evidence>
<dbReference type="PROSITE" id="PS51273">
    <property type="entry name" value="GATASE_TYPE_1"/>
    <property type="match status" value="1"/>
</dbReference>
<evidence type="ECO:0000256" key="9">
    <source>
        <dbReference type="ARBA" id="ARBA00049534"/>
    </source>
</evidence>
<dbReference type="CDD" id="cd01748">
    <property type="entry name" value="GATase1_IGP_Synthase"/>
    <property type="match status" value="1"/>
</dbReference>
<keyword evidence="6 10" id="KW-0368">Histidine biosynthesis</keyword>